<evidence type="ECO:0000313" key="1">
    <source>
        <dbReference type="EMBL" id="KAJ2978186.1"/>
    </source>
</evidence>
<name>A0ACC1NHW1_9HYPO</name>
<reference evidence="1" key="1">
    <citation type="submission" date="2022-08" db="EMBL/GenBank/DDBJ databases">
        <title>Genome Sequence of Lecanicillium fungicola.</title>
        <authorList>
            <person name="Buettner E."/>
        </authorList>
    </citation>
    <scope>NUCLEOTIDE SEQUENCE</scope>
    <source>
        <strain evidence="1">Babe33</strain>
    </source>
</reference>
<protein>
    <submittedName>
        <fullName evidence="1">Uncharacterized protein</fullName>
    </submittedName>
</protein>
<gene>
    <name evidence="1" type="ORF">NQ176_g3966</name>
</gene>
<evidence type="ECO:0000313" key="2">
    <source>
        <dbReference type="Proteomes" id="UP001143910"/>
    </source>
</evidence>
<organism evidence="1 2">
    <name type="scientific">Zarea fungicola</name>
    <dbReference type="NCBI Taxonomy" id="93591"/>
    <lineage>
        <taxon>Eukaryota</taxon>
        <taxon>Fungi</taxon>
        <taxon>Dikarya</taxon>
        <taxon>Ascomycota</taxon>
        <taxon>Pezizomycotina</taxon>
        <taxon>Sordariomycetes</taxon>
        <taxon>Hypocreomycetidae</taxon>
        <taxon>Hypocreales</taxon>
        <taxon>Cordycipitaceae</taxon>
        <taxon>Zarea</taxon>
    </lineage>
</organism>
<comment type="caution">
    <text evidence="1">The sequence shown here is derived from an EMBL/GenBank/DDBJ whole genome shotgun (WGS) entry which is preliminary data.</text>
</comment>
<dbReference type="Proteomes" id="UP001143910">
    <property type="component" value="Unassembled WGS sequence"/>
</dbReference>
<keyword evidence="2" id="KW-1185">Reference proteome</keyword>
<sequence>MAVCTSTVPENGMAPDMETLLASSLHTPTLLETFHIPRFKLRLATIHEWGVKQGERLLDIGCGQGESSVALASVVGNAGSIIALDTAQMEYGHPFTMREAHEHIQKSVLGPIISFYPTDAPTFLAEIWKPNDAPIDAAVLCHSLFYFPNEAVVQSLFKSLSEAGISRIYVSEWSYTPSHQTQLAHILAARAQALYYRYKPERQDGLREQNVRAGVTQQDILQAAQSAGYSLSKERLITPEEDMLEGQFEVRFVLGNVFEQRLSEENLPQEQEAEIRNIMQQLRLTLEKPQFSDSRNVRAMDVWCAVFELKE</sequence>
<accession>A0ACC1NHW1</accession>
<proteinExistence type="predicted"/>
<dbReference type="EMBL" id="JANJQO010000400">
    <property type="protein sequence ID" value="KAJ2978186.1"/>
    <property type="molecule type" value="Genomic_DNA"/>
</dbReference>